<evidence type="ECO:0000259" key="8">
    <source>
        <dbReference type="PROSITE" id="PS50893"/>
    </source>
</evidence>
<sequence length="325" mass="34717">MRLLDVQDLHVEFAARGLDNRVRVARALNGVSFTVDAGEIVGLVGETGAGKSLTALAAMGLLRAPARIPQGGIRFEGGDILAMSDRQLEKIRGRRMAMVVQSPLTSLDPLKRVGDQLVRMQRVHGTASGAAARERAEAMLAAVRIPDPKRRMQAWPHELSGGMAQRVLIAMALINEPALVIADEPTTGLDVTVQAQVLDTLRDLVLARNLGALVITHDLGVVAHYCQRVAVMFAGRIVEDGPVAEVFARPAHPYTQALIASTPGRIARIGYTVTGGTPPDLYALPDGCLYRDRCPRATTACLAPPPRVALDDSHGAACHYAERAA</sequence>
<dbReference type="InterPro" id="IPR050388">
    <property type="entry name" value="ABC_Ni/Peptide_Import"/>
</dbReference>
<dbReference type="RefSeq" id="WP_092962365.1">
    <property type="nucleotide sequence ID" value="NZ_FOSQ01000012.1"/>
</dbReference>
<dbReference type="Gene3D" id="3.40.50.300">
    <property type="entry name" value="P-loop containing nucleotide triphosphate hydrolases"/>
    <property type="match status" value="1"/>
</dbReference>
<keyword evidence="7" id="KW-0472">Membrane</keyword>
<dbReference type="PANTHER" id="PTHR43297:SF2">
    <property type="entry name" value="DIPEPTIDE TRANSPORT ATP-BINDING PROTEIN DPPD"/>
    <property type="match status" value="1"/>
</dbReference>
<proteinExistence type="inferred from homology"/>
<comment type="subcellular location">
    <subcellularLocation>
        <location evidence="1">Cell inner membrane</location>
        <topology evidence="1">Peripheral membrane protein</topology>
    </subcellularLocation>
</comment>
<dbReference type="GO" id="GO:0005524">
    <property type="term" value="F:ATP binding"/>
    <property type="evidence" value="ECO:0007669"/>
    <property type="project" value="UniProtKB-KW"/>
</dbReference>
<dbReference type="AlphaFoldDB" id="A0A1I4DV15"/>
<keyword evidence="5" id="KW-0547">Nucleotide-binding</keyword>
<evidence type="ECO:0000313" key="9">
    <source>
        <dbReference type="EMBL" id="SFK96789.1"/>
    </source>
</evidence>
<dbReference type="EMBL" id="FOSQ01000012">
    <property type="protein sequence ID" value="SFK96789.1"/>
    <property type="molecule type" value="Genomic_DNA"/>
</dbReference>
<evidence type="ECO:0000256" key="7">
    <source>
        <dbReference type="ARBA" id="ARBA00023136"/>
    </source>
</evidence>
<dbReference type="Proteomes" id="UP000199473">
    <property type="component" value="Unassembled WGS sequence"/>
</dbReference>
<dbReference type="GO" id="GO:0016887">
    <property type="term" value="F:ATP hydrolysis activity"/>
    <property type="evidence" value="ECO:0007669"/>
    <property type="project" value="InterPro"/>
</dbReference>
<evidence type="ECO:0000256" key="2">
    <source>
        <dbReference type="ARBA" id="ARBA00005417"/>
    </source>
</evidence>
<dbReference type="InterPro" id="IPR017871">
    <property type="entry name" value="ABC_transporter-like_CS"/>
</dbReference>
<dbReference type="Pfam" id="PF00005">
    <property type="entry name" value="ABC_tran"/>
    <property type="match status" value="1"/>
</dbReference>
<dbReference type="InterPro" id="IPR013563">
    <property type="entry name" value="Oligopep_ABC_C"/>
</dbReference>
<feature type="domain" description="ABC transporter" evidence="8">
    <location>
        <begin position="4"/>
        <end position="259"/>
    </location>
</feature>
<evidence type="ECO:0000313" key="10">
    <source>
        <dbReference type="Proteomes" id="UP000199473"/>
    </source>
</evidence>
<dbReference type="SMART" id="SM00382">
    <property type="entry name" value="AAA"/>
    <property type="match status" value="1"/>
</dbReference>
<evidence type="ECO:0000256" key="3">
    <source>
        <dbReference type="ARBA" id="ARBA00022448"/>
    </source>
</evidence>
<dbReference type="FunFam" id="3.40.50.300:FF:000016">
    <property type="entry name" value="Oligopeptide ABC transporter ATP-binding component"/>
    <property type="match status" value="1"/>
</dbReference>
<dbReference type="OrthoDB" id="9802264at2"/>
<dbReference type="Pfam" id="PF08352">
    <property type="entry name" value="oligo_HPY"/>
    <property type="match status" value="1"/>
</dbReference>
<dbReference type="CDD" id="cd03257">
    <property type="entry name" value="ABC_NikE_OppD_transporters"/>
    <property type="match status" value="1"/>
</dbReference>
<dbReference type="PANTHER" id="PTHR43297">
    <property type="entry name" value="OLIGOPEPTIDE TRANSPORT ATP-BINDING PROTEIN APPD"/>
    <property type="match status" value="1"/>
</dbReference>
<gene>
    <name evidence="9" type="ORF">SAMN02745775_112116</name>
</gene>
<organism evidence="9 10">
    <name type="scientific">Falsiroseomonas stagni DSM 19981</name>
    <dbReference type="NCBI Taxonomy" id="1123062"/>
    <lineage>
        <taxon>Bacteria</taxon>
        <taxon>Pseudomonadati</taxon>
        <taxon>Pseudomonadota</taxon>
        <taxon>Alphaproteobacteria</taxon>
        <taxon>Acetobacterales</taxon>
        <taxon>Roseomonadaceae</taxon>
        <taxon>Falsiroseomonas</taxon>
    </lineage>
</organism>
<accession>A0A1I4DV15</accession>
<keyword evidence="4" id="KW-1003">Cell membrane</keyword>
<dbReference type="PROSITE" id="PS00211">
    <property type="entry name" value="ABC_TRANSPORTER_1"/>
    <property type="match status" value="1"/>
</dbReference>
<name>A0A1I4DV15_9PROT</name>
<protein>
    <submittedName>
        <fullName evidence="9">Oligopeptide transport system ATP-binding protein</fullName>
    </submittedName>
</protein>
<dbReference type="GO" id="GO:0015833">
    <property type="term" value="P:peptide transport"/>
    <property type="evidence" value="ECO:0007669"/>
    <property type="project" value="InterPro"/>
</dbReference>
<dbReference type="SUPFAM" id="SSF52540">
    <property type="entry name" value="P-loop containing nucleoside triphosphate hydrolases"/>
    <property type="match status" value="1"/>
</dbReference>
<dbReference type="GO" id="GO:0005886">
    <property type="term" value="C:plasma membrane"/>
    <property type="evidence" value="ECO:0007669"/>
    <property type="project" value="UniProtKB-SubCell"/>
</dbReference>
<evidence type="ECO:0000256" key="6">
    <source>
        <dbReference type="ARBA" id="ARBA00022840"/>
    </source>
</evidence>
<dbReference type="NCBIfam" id="TIGR01727">
    <property type="entry name" value="oligo_HPY"/>
    <property type="match status" value="1"/>
</dbReference>
<evidence type="ECO:0000256" key="5">
    <source>
        <dbReference type="ARBA" id="ARBA00022741"/>
    </source>
</evidence>
<comment type="similarity">
    <text evidence="2">Belongs to the ABC transporter superfamily.</text>
</comment>
<dbReference type="GO" id="GO:0055085">
    <property type="term" value="P:transmembrane transport"/>
    <property type="evidence" value="ECO:0007669"/>
    <property type="project" value="UniProtKB-ARBA"/>
</dbReference>
<dbReference type="InterPro" id="IPR003439">
    <property type="entry name" value="ABC_transporter-like_ATP-bd"/>
</dbReference>
<keyword evidence="10" id="KW-1185">Reference proteome</keyword>
<dbReference type="STRING" id="1123062.SAMN02745775_112116"/>
<keyword evidence="3" id="KW-0813">Transport</keyword>
<dbReference type="InterPro" id="IPR027417">
    <property type="entry name" value="P-loop_NTPase"/>
</dbReference>
<dbReference type="InterPro" id="IPR003593">
    <property type="entry name" value="AAA+_ATPase"/>
</dbReference>
<dbReference type="PROSITE" id="PS50893">
    <property type="entry name" value="ABC_TRANSPORTER_2"/>
    <property type="match status" value="1"/>
</dbReference>
<keyword evidence="6 9" id="KW-0067">ATP-binding</keyword>
<evidence type="ECO:0000256" key="1">
    <source>
        <dbReference type="ARBA" id="ARBA00004417"/>
    </source>
</evidence>
<reference evidence="9 10" key="1">
    <citation type="submission" date="2016-10" db="EMBL/GenBank/DDBJ databases">
        <authorList>
            <person name="de Groot N.N."/>
        </authorList>
    </citation>
    <scope>NUCLEOTIDE SEQUENCE [LARGE SCALE GENOMIC DNA]</scope>
    <source>
        <strain evidence="9 10">DSM 19981</strain>
    </source>
</reference>
<evidence type="ECO:0000256" key="4">
    <source>
        <dbReference type="ARBA" id="ARBA00022475"/>
    </source>
</evidence>